<feature type="domain" description="AAA ATPase AAA+ lid" evidence="1">
    <location>
        <begin position="15"/>
        <end position="53"/>
    </location>
</feature>
<dbReference type="Proteomes" id="UP000694866">
    <property type="component" value="Unplaced"/>
</dbReference>
<evidence type="ECO:0000259" key="1">
    <source>
        <dbReference type="Pfam" id="PF17862"/>
    </source>
</evidence>
<evidence type="ECO:0000313" key="3">
    <source>
        <dbReference type="RefSeq" id="XP_011310377.1"/>
    </source>
</evidence>
<proteinExistence type="predicted"/>
<dbReference type="KEGG" id="fas:105270855"/>
<gene>
    <name evidence="3" type="primary">LOC105270855</name>
</gene>
<dbReference type="RefSeq" id="XP_011310377.1">
    <property type="nucleotide sequence ID" value="XM_011312075.1"/>
</dbReference>
<dbReference type="Pfam" id="PF17862">
    <property type="entry name" value="AAA_lid_3"/>
    <property type="match status" value="1"/>
</dbReference>
<sequence length="91" mass="10842">MLKYYTAPALHKQNDFEQLIKETEFYSGSDLKQMCKEAWMIQMRHYLSTDNKSKVPDQINSLDVMKTARKIILPTTKHLTGRYNEWESRVK</sequence>
<keyword evidence="2" id="KW-1185">Reference proteome</keyword>
<name>A0A9R1U7Q5_9HYME</name>
<dbReference type="OrthoDB" id="191529at2759"/>
<evidence type="ECO:0000313" key="2">
    <source>
        <dbReference type="Proteomes" id="UP000694866"/>
    </source>
</evidence>
<dbReference type="GeneID" id="105270855"/>
<dbReference type="InterPro" id="IPR041569">
    <property type="entry name" value="AAA_lid_3"/>
</dbReference>
<organism evidence="2 3">
    <name type="scientific">Fopius arisanus</name>
    <dbReference type="NCBI Taxonomy" id="64838"/>
    <lineage>
        <taxon>Eukaryota</taxon>
        <taxon>Metazoa</taxon>
        <taxon>Ecdysozoa</taxon>
        <taxon>Arthropoda</taxon>
        <taxon>Hexapoda</taxon>
        <taxon>Insecta</taxon>
        <taxon>Pterygota</taxon>
        <taxon>Neoptera</taxon>
        <taxon>Endopterygota</taxon>
        <taxon>Hymenoptera</taxon>
        <taxon>Apocrita</taxon>
        <taxon>Ichneumonoidea</taxon>
        <taxon>Braconidae</taxon>
        <taxon>Opiinae</taxon>
        <taxon>Fopius</taxon>
    </lineage>
</organism>
<reference evidence="3" key="1">
    <citation type="submission" date="2025-08" db="UniProtKB">
        <authorList>
            <consortium name="RefSeq"/>
        </authorList>
    </citation>
    <scope>IDENTIFICATION</scope>
    <source>
        <strain evidence="3">USDA-PBARC FA_bdor</strain>
        <tissue evidence="3">Whole organism</tissue>
    </source>
</reference>
<protein>
    <submittedName>
        <fullName evidence="3">Katanin p60 ATPase-containing subunit A-like 2</fullName>
    </submittedName>
</protein>
<dbReference type="AlphaFoldDB" id="A0A9R1U7Q5"/>
<dbReference type="Gene3D" id="1.10.8.60">
    <property type="match status" value="1"/>
</dbReference>
<accession>A0A9R1U7Q5</accession>